<dbReference type="AlphaFoldDB" id="A0A1H8IT89"/>
<reference evidence="2" key="1">
    <citation type="submission" date="2016-10" db="EMBL/GenBank/DDBJ databases">
        <authorList>
            <person name="Varghese N."/>
            <person name="Submissions S."/>
        </authorList>
    </citation>
    <scope>NUCLEOTIDE SEQUENCE [LARGE SCALE GENOMIC DNA]</scope>
    <source>
        <strain evidence="2">B48,IBRC-M 10115,DSM 25386,CECT 8001</strain>
    </source>
</reference>
<evidence type="ECO:0000313" key="1">
    <source>
        <dbReference type="EMBL" id="SEN71599.1"/>
    </source>
</evidence>
<keyword evidence="2" id="KW-1185">Reference proteome</keyword>
<evidence type="ECO:0000313" key="2">
    <source>
        <dbReference type="Proteomes" id="UP000198553"/>
    </source>
</evidence>
<dbReference type="STRING" id="930146.SAMN05192533_11845"/>
<proteinExistence type="predicted"/>
<protein>
    <submittedName>
        <fullName evidence="1">Uncharacterized protein</fullName>
    </submittedName>
</protein>
<name>A0A1H8IT89_9BACI</name>
<dbReference type="Proteomes" id="UP000198553">
    <property type="component" value="Unassembled WGS sequence"/>
</dbReference>
<gene>
    <name evidence="1" type="ORF">SAMN05192533_11845</name>
</gene>
<accession>A0A1H8IT89</accession>
<dbReference type="EMBL" id="FOBW01000018">
    <property type="protein sequence ID" value="SEN71599.1"/>
    <property type="molecule type" value="Genomic_DNA"/>
</dbReference>
<organism evidence="1 2">
    <name type="scientific">Mesobacillus persicus</name>
    <dbReference type="NCBI Taxonomy" id="930146"/>
    <lineage>
        <taxon>Bacteria</taxon>
        <taxon>Bacillati</taxon>
        <taxon>Bacillota</taxon>
        <taxon>Bacilli</taxon>
        <taxon>Bacillales</taxon>
        <taxon>Bacillaceae</taxon>
        <taxon>Mesobacillus</taxon>
    </lineage>
</organism>
<sequence length="57" mass="6857">MRDRLVANWMLRLFTIKTFEVLWSEGVGDEWSGICVYNYRILALWKPDRVGDVIFNY</sequence>